<evidence type="ECO:0008006" key="3">
    <source>
        <dbReference type="Google" id="ProtNLM"/>
    </source>
</evidence>
<sequence length="524" mass="59216">MHRCLWIPDIIATIIEEIALQKYTRREPSSRSTLAKLAQTCRMLSEPSLNSLWKVQSSLVPLLRTMPSDLWEQRDEELHIRRPIKPEDWARFHIYARRIHHFIPRSDSPRMAIMAKPTPECFEALACSKPREMISLCPQVRSLSWVSLAQLEHSEHRISFKYMPLFMGAYTTKLVVRLDTLEPAELSIIKSILCVFPSIRDLTIENVSTELDEEALSECLSHGQSLQAVSISDELPHAAVEHLAGFQHLKRLKLTIEHGVFSPRMSGFCALEEVDVTGSSFPMVSMVMNMLNSQSPLRDITLYARKEDTVVDVHGLSHTFDTIGLRCSALHLQSLKVDACYWGESNSPPPFIDETAFKPLLQFRNLSSLNLAITTPFRVGNRAVQDMVSAWPQLTCLILGMVGWSGGSSITPAGLVHLLRLPHLRTLSIAIDVSTMDVDLVSDSTNTLPKNTNICDLYLQDSVIYDVKPMAKLLSIVAPNIKYINAWEDVVSKGDVSEELYEAYQDRWCEVMALMQDPWCLDDV</sequence>
<reference evidence="1 2" key="1">
    <citation type="journal article" date="2016" name="Mol. Biol. Evol.">
        <title>Comparative Genomics of Early-Diverging Mushroom-Forming Fungi Provides Insights into the Origins of Lignocellulose Decay Capabilities.</title>
        <authorList>
            <person name="Nagy L.G."/>
            <person name="Riley R."/>
            <person name="Tritt A."/>
            <person name="Adam C."/>
            <person name="Daum C."/>
            <person name="Floudas D."/>
            <person name="Sun H."/>
            <person name="Yadav J.S."/>
            <person name="Pangilinan J."/>
            <person name="Larsson K.H."/>
            <person name="Matsuura K."/>
            <person name="Barry K."/>
            <person name="Labutti K."/>
            <person name="Kuo R."/>
            <person name="Ohm R.A."/>
            <person name="Bhattacharya S.S."/>
            <person name="Shirouzu T."/>
            <person name="Yoshinaga Y."/>
            <person name="Martin F.M."/>
            <person name="Grigoriev I.V."/>
            <person name="Hibbett D.S."/>
        </authorList>
    </citation>
    <scope>NUCLEOTIDE SEQUENCE [LARGE SCALE GENOMIC DNA]</scope>
    <source>
        <strain evidence="1 2">CBS 109695</strain>
    </source>
</reference>
<evidence type="ECO:0000313" key="2">
    <source>
        <dbReference type="Proteomes" id="UP000076532"/>
    </source>
</evidence>
<name>A0A166K3D7_9AGAM</name>
<organism evidence="1 2">
    <name type="scientific">Athelia psychrophila</name>
    <dbReference type="NCBI Taxonomy" id="1759441"/>
    <lineage>
        <taxon>Eukaryota</taxon>
        <taxon>Fungi</taxon>
        <taxon>Dikarya</taxon>
        <taxon>Basidiomycota</taxon>
        <taxon>Agaricomycotina</taxon>
        <taxon>Agaricomycetes</taxon>
        <taxon>Agaricomycetidae</taxon>
        <taxon>Atheliales</taxon>
        <taxon>Atheliaceae</taxon>
        <taxon>Athelia</taxon>
    </lineage>
</organism>
<dbReference type="STRING" id="436010.A0A166K3D7"/>
<dbReference type="SUPFAM" id="SSF52047">
    <property type="entry name" value="RNI-like"/>
    <property type="match status" value="1"/>
</dbReference>
<dbReference type="OrthoDB" id="3543113at2759"/>
<dbReference type="AlphaFoldDB" id="A0A166K3D7"/>
<protein>
    <recommendedName>
        <fullName evidence="3">F-box domain-containing protein</fullName>
    </recommendedName>
</protein>
<keyword evidence="2" id="KW-1185">Reference proteome</keyword>
<evidence type="ECO:0000313" key="1">
    <source>
        <dbReference type="EMBL" id="KZP21488.1"/>
    </source>
</evidence>
<dbReference type="InterPro" id="IPR032675">
    <property type="entry name" value="LRR_dom_sf"/>
</dbReference>
<accession>A0A166K3D7</accession>
<dbReference type="Gene3D" id="3.80.10.10">
    <property type="entry name" value="Ribonuclease Inhibitor"/>
    <property type="match status" value="1"/>
</dbReference>
<gene>
    <name evidence="1" type="ORF">FIBSPDRAFT_1044211</name>
</gene>
<proteinExistence type="predicted"/>
<dbReference type="Proteomes" id="UP000076532">
    <property type="component" value="Unassembled WGS sequence"/>
</dbReference>
<dbReference type="EMBL" id="KV417547">
    <property type="protein sequence ID" value="KZP21488.1"/>
    <property type="molecule type" value="Genomic_DNA"/>
</dbReference>